<name>A0A2H0KF39_9BACT</name>
<evidence type="ECO:0000256" key="1">
    <source>
        <dbReference type="SAM" id="MobiDB-lite"/>
    </source>
</evidence>
<evidence type="ECO:0000313" key="2">
    <source>
        <dbReference type="EMBL" id="PIQ69837.1"/>
    </source>
</evidence>
<proteinExistence type="predicted"/>
<protein>
    <submittedName>
        <fullName evidence="2">Uncharacterized protein</fullName>
    </submittedName>
</protein>
<evidence type="ECO:0000313" key="3">
    <source>
        <dbReference type="Proteomes" id="UP000231371"/>
    </source>
</evidence>
<organism evidence="2 3">
    <name type="scientific">Candidatus Shapirobacteria bacterium CG11_big_fil_rev_8_21_14_0_20_40_12</name>
    <dbReference type="NCBI Taxonomy" id="1974889"/>
    <lineage>
        <taxon>Bacteria</taxon>
        <taxon>Candidatus Shapironibacteriota</taxon>
    </lineage>
</organism>
<comment type="caution">
    <text evidence="2">The sequence shown here is derived from an EMBL/GenBank/DDBJ whole genome shotgun (WGS) entry which is preliminary data.</text>
</comment>
<dbReference type="EMBL" id="PCVI01000060">
    <property type="protein sequence ID" value="PIQ69837.1"/>
    <property type="molecule type" value="Genomic_DNA"/>
</dbReference>
<gene>
    <name evidence="2" type="ORF">COV89_03750</name>
</gene>
<feature type="compositionally biased region" description="Basic and acidic residues" evidence="1">
    <location>
        <begin position="188"/>
        <end position="198"/>
    </location>
</feature>
<sequence length="198" mass="22537">MFSKETKRWLRALGIAKILFEDQGYHSIYLEEIENFIRRKTMYSPKIREDLIPEIYRAAKALGLRMTTFVNQILERVLNEVSVFEDQETASDGNPLASQEELENALNQLKDEVRSSLISEGKETTIIGEFKISLSKRNKLRCRVITGDPKRVGSIVYPMMAKRLKVLNGGDEIEGKEIVSNGKGPALSKEDVRNHNPP</sequence>
<dbReference type="AlphaFoldDB" id="A0A2H0KF39"/>
<dbReference type="Proteomes" id="UP000231371">
    <property type="component" value="Unassembled WGS sequence"/>
</dbReference>
<accession>A0A2H0KF39</accession>
<feature type="region of interest" description="Disordered" evidence="1">
    <location>
        <begin position="175"/>
        <end position="198"/>
    </location>
</feature>
<reference evidence="2 3" key="1">
    <citation type="submission" date="2017-09" db="EMBL/GenBank/DDBJ databases">
        <title>Depth-based differentiation of microbial function through sediment-hosted aquifers and enrichment of novel symbionts in the deep terrestrial subsurface.</title>
        <authorList>
            <person name="Probst A.J."/>
            <person name="Ladd B."/>
            <person name="Jarett J.K."/>
            <person name="Geller-Mcgrath D.E."/>
            <person name="Sieber C.M."/>
            <person name="Emerson J.B."/>
            <person name="Anantharaman K."/>
            <person name="Thomas B.C."/>
            <person name="Malmstrom R."/>
            <person name="Stieglmeier M."/>
            <person name="Klingl A."/>
            <person name="Woyke T."/>
            <person name="Ryan C.M."/>
            <person name="Banfield J.F."/>
        </authorList>
    </citation>
    <scope>NUCLEOTIDE SEQUENCE [LARGE SCALE GENOMIC DNA]</scope>
    <source>
        <strain evidence="2">CG11_big_fil_rev_8_21_14_0_20_40_12</strain>
    </source>
</reference>